<sequence>MNKLVVLGASAVAAGTLGLLNAGLATAQPANPSQLNVIGEPYYKAVRILKGMGMATGFGGAVGSALPQAQCMVSSQKMLSSGKMLLNLDCTEAAAEELAERQATTSGPRGVNDGTLRPEQVPIGQQPAPAPAPAPPPMPMPPPPGPPA</sequence>
<organism evidence="3 4">
    <name type="scientific">Mycolicibacterium agri</name>
    <name type="common">Mycobacterium agri</name>
    <dbReference type="NCBI Taxonomy" id="36811"/>
    <lineage>
        <taxon>Bacteria</taxon>
        <taxon>Bacillati</taxon>
        <taxon>Actinomycetota</taxon>
        <taxon>Actinomycetes</taxon>
        <taxon>Mycobacteriales</taxon>
        <taxon>Mycobacteriaceae</taxon>
        <taxon>Mycolicibacterium</taxon>
    </lineage>
</organism>
<dbReference type="RefSeq" id="WP_174814627.1">
    <property type="nucleotide sequence ID" value="NZ_BLKS01000001.1"/>
</dbReference>
<dbReference type="AlphaFoldDB" id="A0A7I9VTV2"/>
<evidence type="ECO:0000256" key="1">
    <source>
        <dbReference type="SAM" id="MobiDB-lite"/>
    </source>
</evidence>
<feature type="region of interest" description="Disordered" evidence="1">
    <location>
        <begin position="99"/>
        <end position="148"/>
    </location>
</feature>
<feature type="chain" id="PRO_5029785981" description="DUF732 domain-containing protein" evidence="2">
    <location>
        <begin position="28"/>
        <end position="148"/>
    </location>
</feature>
<evidence type="ECO:0000313" key="3">
    <source>
        <dbReference type="EMBL" id="GFG48845.1"/>
    </source>
</evidence>
<reference evidence="3 4" key="1">
    <citation type="journal article" date="2019" name="Emerg. Microbes Infect.">
        <title>Comprehensive subspecies identification of 175 nontuberculous mycobacteria species based on 7547 genomic profiles.</title>
        <authorList>
            <person name="Matsumoto Y."/>
            <person name="Kinjo T."/>
            <person name="Motooka D."/>
            <person name="Nabeya D."/>
            <person name="Jung N."/>
            <person name="Uechi K."/>
            <person name="Horii T."/>
            <person name="Iida T."/>
            <person name="Fujita J."/>
            <person name="Nakamura S."/>
        </authorList>
    </citation>
    <scope>NUCLEOTIDE SEQUENCE [LARGE SCALE GENOMIC DNA]</scope>
    <source>
        <strain evidence="3 4">JCM 6377</strain>
    </source>
</reference>
<dbReference type="EMBL" id="BLKS01000001">
    <property type="protein sequence ID" value="GFG48845.1"/>
    <property type="molecule type" value="Genomic_DNA"/>
</dbReference>
<evidence type="ECO:0000313" key="4">
    <source>
        <dbReference type="Proteomes" id="UP000465302"/>
    </source>
</evidence>
<comment type="caution">
    <text evidence="3">The sequence shown here is derived from an EMBL/GenBank/DDBJ whole genome shotgun (WGS) entry which is preliminary data.</text>
</comment>
<evidence type="ECO:0000256" key="2">
    <source>
        <dbReference type="SAM" id="SignalP"/>
    </source>
</evidence>
<gene>
    <name evidence="3" type="ORF">MAGR_02860</name>
</gene>
<feature type="signal peptide" evidence="2">
    <location>
        <begin position="1"/>
        <end position="27"/>
    </location>
</feature>
<proteinExistence type="predicted"/>
<feature type="compositionally biased region" description="Pro residues" evidence="1">
    <location>
        <begin position="128"/>
        <end position="148"/>
    </location>
</feature>
<name>A0A7I9VTV2_MYCAG</name>
<evidence type="ECO:0008006" key="5">
    <source>
        <dbReference type="Google" id="ProtNLM"/>
    </source>
</evidence>
<accession>A0A7I9VTV2</accession>
<keyword evidence="2" id="KW-0732">Signal</keyword>
<protein>
    <recommendedName>
        <fullName evidence="5">DUF732 domain-containing protein</fullName>
    </recommendedName>
</protein>
<dbReference type="Proteomes" id="UP000465302">
    <property type="component" value="Unassembled WGS sequence"/>
</dbReference>